<sequence length="110" mass="12587">MHLSPWSSATHLQSRFLLCSDHPYVYAQWRFAPLLISSLRFIVPTLVSARILPDSRGALSDSILVLWCPTKQSPGPFFYRLIRFDIARFDIDPDSRSRPCYVHGGRSHLG</sequence>
<keyword evidence="1" id="KW-0496">Mitochondrion</keyword>
<protein>
    <submittedName>
        <fullName evidence="1">Uncharacterized protein</fullName>
    </submittedName>
</protein>
<geneLocation type="mitochondrion" evidence="1"/>
<dbReference type="GeneID" id="8542283"/>
<dbReference type="RefSeq" id="YP_003275980.1">
    <property type="nucleotide sequence ID" value="NC_013444.1"/>
</dbReference>
<dbReference type="AlphaFoldDB" id="D0R027"/>
<dbReference type="EMBL" id="FJ999996">
    <property type="protein sequence ID" value="ACR19364.1"/>
    <property type="molecule type" value="Genomic_DNA"/>
</dbReference>
<name>D0R027_9MARC</name>
<organism evidence="1">
    <name type="scientific">Pleurozia purpurea</name>
    <dbReference type="NCBI Taxonomy" id="280637"/>
    <lineage>
        <taxon>Eukaryota</taxon>
        <taxon>Viridiplantae</taxon>
        <taxon>Streptophyta</taxon>
        <taxon>Embryophyta</taxon>
        <taxon>Marchantiophyta</taxon>
        <taxon>Jungermanniopsida</taxon>
        <taxon>Metzgeriidae</taxon>
        <taxon>Pleuroziales</taxon>
        <taxon>Pleuroziaceae</taxon>
        <taxon>Pleurozia</taxon>
    </lineage>
</organism>
<proteinExistence type="predicted"/>
<evidence type="ECO:0000313" key="1">
    <source>
        <dbReference type="EMBL" id="ACR19364.1"/>
    </source>
</evidence>
<gene>
    <name evidence="1" type="ORF">PlpuMp28</name>
</gene>
<accession>D0R027</accession>
<reference evidence="1" key="1">
    <citation type="journal article" date="2009" name="Curr. Genet.">
        <title>The complete mitochondrial genome sequence of the liverwort Pleurozia purpurea reveals extremely conservative mitochondrial genome evolution in liverworts.</title>
        <authorList>
            <person name="Wang B."/>
            <person name="Xue J."/>
            <person name="Li L."/>
            <person name="Liu Y."/>
            <person name="Qiu Y.L."/>
        </authorList>
    </citation>
    <scope>NUCLEOTIDE SEQUENCE</scope>
</reference>